<dbReference type="PANTHER" id="PTHR47320:SF1">
    <property type="entry name" value="BIFUNCTIONAL URIDYLYLTRANSFERASE_URIDYLYL-REMOVING ENZYME"/>
    <property type="match status" value="1"/>
</dbReference>
<sequence length="858" mass="97516">MTVIAKEQLKHWRESLQLARQQIADAYLATPQAKTLLRQHTRVLDQLLRDIWRAYALPGNVSLIAVGGYGRGDMFPHSDIDLLVLMPQHSSQQLQTDVESLIGTLWDIGLNIGHSVRTFQECLDEAKLDVTIMTNLLEARWLTGDKSSFKTLAHSLQTQLDSARFFAEKLREQQIRHAKFHDTAYNLEPNVKESPGGLRDLHMILWIAQSQNLGHDWNDLVHAGLLSRSQANQLKRHERLLQNLRIRLHLLAKRREDRLVFDFQNALAEQMGYQTTPQKRASEQLMQGFYRSAKAIIIENEVLLKLLHARVNPPTEPATVLDENFTLSQGLLSARSPDLFQRKPETILRCFQLLQQHPEITGFSAPLVRALQAAQPLIDHKFRQNAAYKALFLQILQSREGVHRSLRRMNRYGILGRYIPVFGRVIAQMQHDLFHVYTVDEHTLNVLRNLRRFAKADLRHEFPLCSELFNAFSQPHLLYLAAIFHDIAKGRGGDHSTLGTIDARRFCRKLGLPKNDTELVAWLVEAHLKLSSTAQKSDLSDPDVIEAFAQLVGSEYRLTALYLLTVADIRGTSPNVWNAWKAKLLESLFLQTRRVLQQSLNTEAQLSLRKQEVLQKLSSFNLKESSVHPLWQAFGAGYFSRFDSDEIAWQSRLLIPHQAADKPIVRARLSPKGDGIQVMIYSRDQKEIFARICHFFDSMQYNIVQAKIFTTAHGYALDNFIVLEPDTRQISYNGLLKHIEQGLTEQLLSDQPVPTPIRGRVSRQVKHMPITTQVSLRPVAGHQPQGHAFQQLDVIANDRPGLLASMAQIFLKHGIELHNAKINTLGNRVEDSFLISACDGQPLGDTQSAALSEALNGL</sequence>
<dbReference type="GO" id="GO:0008081">
    <property type="term" value="F:phosphoric diester hydrolase activity"/>
    <property type="evidence" value="ECO:0007669"/>
    <property type="project" value="UniProtKB-UniRule"/>
</dbReference>
<keyword evidence="4 7" id="KW-0378">Hydrolase</keyword>
<comment type="similarity">
    <text evidence="7">Belongs to the GlnD family.</text>
</comment>
<dbReference type="CDD" id="cd04900">
    <property type="entry name" value="ACT_UUR-like_1"/>
    <property type="match status" value="1"/>
</dbReference>
<feature type="coiled-coil region" evidence="8">
    <location>
        <begin position="227"/>
        <end position="254"/>
    </location>
</feature>
<dbReference type="InterPro" id="IPR010043">
    <property type="entry name" value="UTase/UR"/>
</dbReference>
<dbReference type="InterPro" id="IPR003607">
    <property type="entry name" value="HD/PDEase_dom"/>
</dbReference>
<dbReference type="NCBIfam" id="TIGR01693">
    <property type="entry name" value="UTase_glnD"/>
    <property type="match status" value="1"/>
</dbReference>
<dbReference type="CDD" id="cd05401">
    <property type="entry name" value="NT_GlnE_GlnD_like"/>
    <property type="match status" value="1"/>
</dbReference>
<dbReference type="InterPro" id="IPR006674">
    <property type="entry name" value="HD_domain"/>
</dbReference>
<comment type="activity regulation">
    <text evidence="7">Uridylyltransferase (UTase) activity is inhibited by glutamine, while glutamine activates uridylyl-removing (UR) activity.</text>
</comment>
<dbReference type="InterPro" id="IPR002934">
    <property type="entry name" value="Polymerase_NTP_transf_dom"/>
</dbReference>
<gene>
    <name evidence="7" type="primary">glnD</name>
    <name evidence="11" type="ORF">E6Q51_02800</name>
</gene>
<keyword evidence="1 7" id="KW-0808">Transferase</keyword>
<dbReference type="InterPro" id="IPR043519">
    <property type="entry name" value="NT_sf"/>
</dbReference>
<dbReference type="SMART" id="SM00471">
    <property type="entry name" value="HDc"/>
    <property type="match status" value="1"/>
</dbReference>
<name>A0A5C7WIU6_METME</name>
<dbReference type="PROSITE" id="PS51831">
    <property type="entry name" value="HD"/>
    <property type="match status" value="1"/>
</dbReference>
<feature type="region of interest" description="Uridylyltransferase" evidence="7">
    <location>
        <begin position="1"/>
        <end position="320"/>
    </location>
</feature>
<dbReference type="GO" id="GO:0008773">
    <property type="term" value="F:[protein-PII] uridylyltransferase activity"/>
    <property type="evidence" value="ECO:0007669"/>
    <property type="project" value="UniProtKB-UniRule"/>
</dbReference>
<dbReference type="Gene3D" id="3.30.70.260">
    <property type="match status" value="1"/>
</dbReference>
<dbReference type="InterPro" id="IPR002912">
    <property type="entry name" value="ACT_dom"/>
</dbReference>
<accession>A0A5C7WIU6</accession>
<dbReference type="Pfam" id="PF01966">
    <property type="entry name" value="HD"/>
    <property type="match status" value="1"/>
</dbReference>
<evidence type="ECO:0000256" key="8">
    <source>
        <dbReference type="SAM" id="Coils"/>
    </source>
</evidence>
<comment type="catalytic activity">
    <reaction evidence="7">
        <text>[protein-PII]-L-tyrosine + UTP = [protein-PII]-uridylyl-L-tyrosine + diphosphate</text>
        <dbReference type="Rhea" id="RHEA:13673"/>
        <dbReference type="Rhea" id="RHEA-COMP:12147"/>
        <dbReference type="Rhea" id="RHEA-COMP:12148"/>
        <dbReference type="ChEBI" id="CHEBI:33019"/>
        <dbReference type="ChEBI" id="CHEBI:46398"/>
        <dbReference type="ChEBI" id="CHEBI:46858"/>
        <dbReference type="ChEBI" id="CHEBI:90602"/>
        <dbReference type="EC" id="2.7.7.59"/>
    </reaction>
</comment>
<dbReference type="InterPro" id="IPR013546">
    <property type="entry name" value="PII_UdlTrfase/GS_AdlTrfase"/>
</dbReference>
<dbReference type="HAMAP" id="MF_00277">
    <property type="entry name" value="PII_uridylyl_transf"/>
    <property type="match status" value="1"/>
</dbReference>
<organism evidence="11 12">
    <name type="scientific">Methylophilus methylotrophus</name>
    <name type="common">Bacterium W3A1</name>
    <dbReference type="NCBI Taxonomy" id="17"/>
    <lineage>
        <taxon>Bacteria</taxon>
        <taxon>Pseudomonadati</taxon>
        <taxon>Pseudomonadota</taxon>
        <taxon>Betaproteobacteria</taxon>
        <taxon>Nitrosomonadales</taxon>
        <taxon>Methylophilaceae</taxon>
        <taxon>Methylophilus</taxon>
    </lineage>
</organism>
<protein>
    <recommendedName>
        <fullName evidence="7">Bifunctional uridylyltransferase/uridylyl-removing enzyme</fullName>
        <shortName evidence="7">UTase/UR</shortName>
    </recommendedName>
    <alternativeName>
        <fullName evidence="7">Bifunctional [protein-PII] modification enzyme</fullName>
    </alternativeName>
    <alternativeName>
        <fullName evidence="7">Bifunctional nitrogen sensor protein</fullName>
    </alternativeName>
    <domain>
        <recommendedName>
            <fullName evidence="7">[Protein-PII] uridylyltransferase</fullName>
            <shortName evidence="7">PII uridylyltransferase</shortName>
            <shortName evidence="7">UTase</shortName>
            <ecNumber evidence="7">2.7.7.59</ecNumber>
        </recommendedName>
    </domain>
    <domain>
        <recommendedName>
            <fullName evidence="7">[Protein-PII]-UMP uridylyl-removing enzyme</fullName>
            <shortName evidence="7">UR</shortName>
            <ecNumber evidence="7">3.1.4.-</ecNumber>
        </recommendedName>
    </domain>
</protein>
<dbReference type="EC" id="3.1.4.-" evidence="7"/>
<dbReference type="InterPro" id="IPR045865">
    <property type="entry name" value="ACT-like_dom_sf"/>
</dbReference>
<feature type="domain" description="HD" evidence="10">
    <location>
        <begin position="439"/>
        <end position="561"/>
    </location>
</feature>
<dbReference type="Pfam" id="PF01909">
    <property type="entry name" value="NTP_transf_2"/>
    <property type="match status" value="1"/>
</dbReference>
<keyword evidence="2 7" id="KW-0548">Nucleotidyltransferase</keyword>
<reference evidence="11 12" key="1">
    <citation type="submission" date="2018-09" db="EMBL/GenBank/DDBJ databases">
        <title>Metagenome Assembled Genomes from an Advanced Water Purification Facility.</title>
        <authorList>
            <person name="Stamps B.W."/>
            <person name="Spear J.R."/>
        </authorList>
    </citation>
    <scope>NUCLEOTIDE SEQUENCE [LARGE SCALE GENOMIC DNA]</scope>
    <source>
        <strain evidence="11">Bin_42_2</strain>
    </source>
</reference>
<comment type="function">
    <text evidence="7">Modifies, by uridylylation and deuridylylation, the PII regulatory proteins (GlnB and homologs), in response to the nitrogen status of the cell that GlnD senses through the glutamine level. Under low glutamine levels, catalyzes the conversion of the PII proteins and UTP to PII-UMP and PPi, while under higher glutamine levels, GlnD hydrolyzes PII-UMP to PII and UMP (deuridylylation). Thus, controls uridylylation state and activity of the PII proteins, and plays an important role in the regulation of nitrogen metabolism.</text>
</comment>
<evidence type="ECO:0000313" key="11">
    <source>
        <dbReference type="EMBL" id="TXI37657.1"/>
    </source>
</evidence>
<feature type="domain" description="ACT" evidence="9">
    <location>
        <begin position="677"/>
        <end position="758"/>
    </location>
</feature>
<keyword evidence="6 7" id="KW-0511">Multifunctional enzyme</keyword>
<dbReference type="GO" id="GO:0006808">
    <property type="term" value="P:regulation of nitrogen utilization"/>
    <property type="evidence" value="ECO:0007669"/>
    <property type="project" value="UniProtKB-UniRule"/>
</dbReference>
<keyword evidence="8" id="KW-0175">Coiled coil</keyword>
<dbReference type="EC" id="2.7.7.59" evidence="7"/>
<feature type="domain" description="ACT" evidence="9">
    <location>
        <begin position="791"/>
        <end position="858"/>
    </location>
</feature>
<evidence type="ECO:0000256" key="4">
    <source>
        <dbReference type="ARBA" id="ARBA00022801"/>
    </source>
</evidence>
<evidence type="ECO:0000259" key="10">
    <source>
        <dbReference type="PROSITE" id="PS51831"/>
    </source>
</evidence>
<dbReference type="PIRSF" id="PIRSF006288">
    <property type="entry name" value="PII_uridyltransf"/>
    <property type="match status" value="1"/>
</dbReference>
<comment type="cofactor">
    <cofactor evidence="7">
        <name>Mg(2+)</name>
        <dbReference type="ChEBI" id="CHEBI:18420"/>
    </cofactor>
</comment>
<evidence type="ECO:0000256" key="1">
    <source>
        <dbReference type="ARBA" id="ARBA00022679"/>
    </source>
</evidence>
<dbReference type="AlphaFoldDB" id="A0A5C7WIU6"/>
<proteinExistence type="inferred from homology"/>
<dbReference type="PANTHER" id="PTHR47320">
    <property type="entry name" value="BIFUNCTIONAL URIDYLYLTRANSFERASE/URIDYLYL-REMOVING ENZYME"/>
    <property type="match status" value="1"/>
</dbReference>
<evidence type="ECO:0000313" key="12">
    <source>
        <dbReference type="Proteomes" id="UP000321374"/>
    </source>
</evidence>
<dbReference type="PROSITE" id="PS51671">
    <property type="entry name" value="ACT"/>
    <property type="match status" value="2"/>
</dbReference>
<evidence type="ECO:0000256" key="5">
    <source>
        <dbReference type="ARBA" id="ARBA00022842"/>
    </source>
</evidence>
<dbReference type="SUPFAM" id="SSF55021">
    <property type="entry name" value="ACT-like"/>
    <property type="match status" value="2"/>
</dbReference>
<keyword evidence="5 7" id="KW-0460">Magnesium</keyword>
<dbReference type="STRING" id="1122236.GCA_000378225_00617"/>
<dbReference type="Gene3D" id="1.10.3090.10">
    <property type="entry name" value="cca-adding enzyme, domain 2"/>
    <property type="match status" value="1"/>
</dbReference>
<evidence type="ECO:0000256" key="7">
    <source>
        <dbReference type="HAMAP-Rule" id="MF_00277"/>
    </source>
</evidence>
<evidence type="ECO:0000256" key="6">
    <source>
        <dbReference type="ARBA" id="ARBA00023268"/>
    </source>
</evidence>
<comment type="caution">
    <text evidence="7">Lacks conserved residue(s) required for the propagation of feature annotation.</text>
</comment>
<comment type="catalytic activity">
    <reaction evidence="7">
        <text>[protein-PII]-uridylyl-L-tyrosine + H2O = [protein-PII]-L-tyrosine + UMP + H(+)</text>
        <dbReference type="Rhea" id="RHEA:48600"/>
        <dbReference type="Rhea" id="RHEA-COMP:12147"/>
        <dbReference type="Rhea" id="RHEA-COMP:12148"/>
        <dbReference type="ChEBI" id="CHEBI:15377"/>
        <dbReference type="ChEBI" id="CHEBI:15378"/>
        <dbReference type="ChEBI" id="CHEBI:46858"/>
        <dbReference type="ChEBI" id="CHEBI:57865"/>
        <dbReference type="ChEBI" id="CHEBI:90602"/>
    </reaction>
</comment>
<dbReference type="EMBL" id="SSGG01000048">
    <property type="protein sequence ID" value="TXI37657.1"/>
    <property type="molecule type" value="Genomic_DNA"/>
</dbReference>
<evidence type="ECO:0000259" key="9">
    <source>
        <dbReference type="PROSITE" id="PS51671"/>
    </source>
</evidence>
<keyword evidence="3" id="KW-0677">Repeat</keyword>
<evidence type="ECO:0000256" key="2">
    <source>
        <dbReference type="ARBA" id="ARBA00022695"/>
    </source>
</evidence>
<dbReference type="SUPFAM" id="SSF81301">
    <property type="entry name" value="Nucleotidyltransferase"/>
    <property type="match status" value="1"/>
</dbReference>
<dbReference type="SUPFAM" id="SSF81593">
    <property type="entry name" value="Nucleotidyltransferase substrate binding subunit/domain"/>
    <property type="match status" value="1"/>
</dbReference>
<comment type="domain">
    <text evidence="7">Has four distinct domains: an N-terminal nucleotidyltransferase (NT) domain responsible for UTase activity, a central HD domain that encodes UR activity, and two C-terminal ACT domains that seem to have a role in glutamine sensing.</text>
</comment>
<comment type="caution">
    <text evidence="11">The sequence shown here is derived from an EMBL/GenBank/DDBJ whole genome shotgun (WGS) entry which is preliminary data.</text>
</comment>
<dbReference type="NCBIfam" id="NF002837">
    <property type="entry name" value="PRK03059.1"/>
    <property type="match status" value="1"/>
</dbReference>
<dbReference type="Pfam" id="PF08335">
    <property type="entry name" value="GlnD_UR_UTase"/>
    <property type="match status" value="1"/>
</dbReference>
<dbReference type="CDD" id="cd00077">
    <property type="entry name" value="HDc"/>
    <property type="match status" value="1"/>
</dbReference>
<dbReference type="Gene3D" id="1.20.120.330">
    <property type="entry name" value="Nucleotidyltransferases domain 2"/>
    <property type="match status" value="1"/>
</dbReference>
<dbReference type="SUPFAM" id="SSF109604">
    <property type="entry name" value="HD-domain/PDEase-like"/>
    <property type="match status" value="1"/>
</dbReference>
<dbReference type="CDD" id="cd04899">
    <property type="entry name" value="ACT_ACR-UUR-like_2"/>
    <property type="match status" value="1"/>
</dbReference>
<dbReference type="Proteomes" id="UP000321374">
    <property type="component" value="Unassembled WGS sequence"/>
</dbReference>
<evidence type="ECO:0000256" key="3">
    <source>
        <dbReference type="ARBA" id="ARBA00022737"/>
    </source>
</evidence>